<reference evidence="1" key="1">
    <citation type="journal article" date="2020" name="Nature">
        <title>Giant virus diversity and host interactions through global metagenomics.</title>
        <authorList>
            <person name="Schulz F."/>
            <person name="Roux S."/>
            <person name="Paez-Espino D."/>
            <person name="Jungbluth S."/>
            <person name="Walsh D.A."/>
            <person name="Denef V.J."/>
            <person name="McMahon K.D."/>
            <person name="Konstantinidis K.T."/>
            <person name="Eloe-Fadrosh E.A."/>
            <person name="Kyrpides N.C."/>
            <person name="Woyke T."/>
        </authorList>
    </citation>
    <scope>NUCLEOTIDE SEQUENCE</scope>
    <source>
        <strain evidence="1">GVMAG-M-3300023184-160</strain>
    </source>
</reference>
<accession>A0A6C0HNR6</accession>
<evidence type="ECO:0000313" key="1">
    <source>
        <dbReference type="EMBL" id="QHT82034.1"/>
    </source>
</evidence>
<sequence>MSIRYNCRFLFTSSFMSITFTTCWYQVRSKFDAEVYRQWMAYFLENAHFHLVIYTNKESFWLVEPFQRDRVKIVLKEWEDFKGYTYKDAWIKNHEKNHLLNENSPWKTDWKLNLLWAEKVHFVKETTTYFESDWYAWCDIGYFREPLLSPEQFRSWPNPSKIAQLQTDKIYYGLPGSRETINLFQQIIQHNTQGPYIPLPPDRVTVAGGFFLVSSKKVDWWTNTFSRKLAHYFEKDLLVKDDQIIIVDCILSDPSPFILVEELDETKNRWFVFQAFLN</sequence>
<proteinExistence type="predicted"/>
<dbReference type="EMBL" id="MN739994">
    <property type="protein sequence ID" value="QHT82034.1"/>
    <property type="molecule type" value="Genomic_DNA"/>
</dbReference>
<name>A0A6C0HNR6_9ZZZZ</name>
<dbReference type="AlphaFoldDB" id="A0A6C0HNR6"/>
<protein>
    <submittedName>
        <fullName evidence="1">Uncharacterized protein</fullName>
    </submittedName>
</protein>
<organism evidence="1">
    <name type="scientific">viral metagenome</name>
    <dbReference type="NCBI Taxonomy" id="1070528"/>
    <lineage>
        <taxon>unclassified sequences</taxon>
        <taxon>metagenomes</taxon>
        <taxon>organismal metagenomes</taxon>
    </lineage>
</organism>